<dbReference type="EMBL" id="SNYR01000001">
    <property type="protein sequence ID" value="TDQ66813.1"/>
    <property type="molecule type" value="Genomic_DNA"/>
</dbReference>
<evidence type="ECO:0000313" key="2">
    <source>
        <dbReference type="Proteomes" id="UP000295391"/>
    </source>
</evidence>
<dbReference type="AlphaFoldDB" id="A0A4R6VS15"/>
<dbReference type="OrthoDB" id="8433768at2"/>
<keyword evidence="2" id="KW-1185">Reference proteome</keyword>
<comment type="caution">
    <text evidence="1">The sequence shown here is derived from an EMBL/GenBank/DDBJ whole genome shotgun (WGS) entry which is preliminary data.</text>
</comment>
<dbReference type="InterPro" id="IPR019285">
    <property type="entry name" value="DUF2336"/>
</dbReference>
<dbReference type="Proteomes" id="UP000295391">
    <property type="component" value="Unassembled WGS sequence"/>
</dbReference>
<organism evidence="1 2">
    <name type="scientific">Maritalea mobilis</name>
    <dbReference type="NCBI Taxonomy" id="483324"/>
    <lineage>
        <taxon>Bacteria</taxon>
        <taxon>Pseudomonadati</taxon>
        <taxon>Pseudomonadota</taxon>
        <taxon>Alphaproteobacteria</taxon>
        <taxon>Hyphomicrobiales</taxon>
        <taxon>Devosiaceae</taxon>
        <taxon>Maritalea</taxon>
    </lineage>
</organism>
<protein>
    <submittedName>
        <fullName evidence="1">Uncharacterized protein DUF2336</fullName>
    </submittedName>
</protein>
<name>A0A4R6VS15_9HYPH</name>
<accession>A0A4R6VS15</accession>
<reference evidence="1 2" key="1">
    <citation type="submission" date="2019-03" db="EMBL/GenBank/DDBJ databases">
        <title>Genomic Encyclopedia of Type Strains, Phase III (KMG-III): the genomes of soil and plant-associated and newly described type strains.</title>
        <authorList>
            <person name="Whitman W."/>
        </authorList>
    </citation>
    <scope>NUCLEOTIDE SEQUENCE [LARGE SCALE GENOMIC DNA]</scope>
    <source>
        <strain evidence="1 2">CGMCC 1.7002</strain>
    </source>
</reference>
<dbReference type="RefSeq" id="WP_133571478.1">
    <property type="nucleotide sequence ID" value="NZ_SNYR01000001.1"/>
</dbReference>
<proteinExistence type="predicted"/>
<evidence type="ECO:0000313" key="1">
    <source>
        <dbReference type="EMBL" id="TDQ66813.1"/>
    </source>
</evidence>
<dbReference type="Pfam" id="PF10098">
    <property type="entry name" value="DUF2336"/>
    <property type="match status" value="1"/>
</dbReference>
<sequence length="372" mass="41913">MELDHSKGTAFSNFRALTSEPNKAECEQLIRNMAKLFSHVVDRCDDEQIAQYDEVLCQLAEMVESEARAEVAQILAPLSRAPGTVVIKLAHDEVEVATPLLEFSSVLSDDDLIEIIESQSEGHRSAIAGRVAVADRVSSSICDHAEKETIVKLMENHNAEIGPETGPVLIRRAEKDESIAGQLAYRKDVDWRSIYATLDDASKRVFTNLARTHMRVDRANVDDAKNVVVNKIKERVGFNATEWTVAWGQVKALSDRRKLDMKALERFCRFSYGHHTAAAIAFMLRIQPEVMVKWFAAQDIGAFTVAARALDMTPESFAKAIAVVPWRDKLGTDDLQLASARYETLSFHDAREIFEMWRAHSFRRPQQNRRVA</sequence>
<gene>
    <name evidence="1" type="ORF">ATL17_0818</name>
</gene>